<evidence type="ECO:0000313" key="3">
    <source>
        <dbReference type="Proteomes" id="UP001521116"/>
    </source>
</evidence>
<feature type="compositionally biased region" description="Basic and acidic residues" evidence="1">
    <location>
        <begin position="200"/>
        <end position="217"/>
    </location>
</feature>
<evidence type="ECO:0008006" key="4">
    <source>
        <dbReference type="Google" id="ProtNLM"/>
    </source>
</evidence>
<comment type="caution">
    <text evidence="2">The sequence shown here is derived from an EMBL/GenBank/DDBJ whole genome shotgun (WGS) entry which is preliminary data.</text>
</comment>
<feature type="region of interest" description="Disordered" evidence="1">
    <location>
        <begin position="32"/>
        <end position="66"/>
    </location>
</feature>
<evidence type="ECO:0000313" key="2">
    <source>
        <dbReference type="EMBL" id="KAL1638205.1"/>
    </source>
</evidence>
<accession>A0ABR3TFE7</accession>
<proteinExistence type="predicted"/>
<feature type="compositionally biased region" description="Basic residues" evidence="1">
    <location>
        <begin position="32"/>
        <end position="57"/>
    </location>
</feature>
<reference evidence="2 3" key="1">
    <citation type="submission" date="2024-02" db="EMBL/GenBank/DDBJ databases">
        <title>De novo assembly and annotation of 12 fungi associated with fruit tree decline syndrome in Ontario, Canada.</title>
        <authorList>
            <person name="Sulman M."/>
            <person name="Ellouze W."/>
            <person name="Ilyukhin E."/>
        </authorList>
    </citation>
    <scope>NUCLEOTIDE SEQUENCE [LARGE SCALE GENOMIC DNA]</scope>
    <source>
        <strain evidence="2 3">M1-105</strain>
    </source>
</reference>
<sequence>MVGNGYPYHRIDPEWARKHQFTLWLAGVPRNTRKGLAKGKFLRKPKSKPAAKPKPKPKPNPIYLPALPACRLGNLANPKNQSEILKICSSKKGRSAEQPKPAEKPAEKPIHKSVDKPAEKPESSKNAGKSNVESKNQGDTKTENSKGDSEKKPNFTFSEEEDQKLLELKANGGTWKSMAQEMKKPQGALKKRFNEIAPAETKDNDKSKDNDKAKGNDQNKPSKKKDDNHKCECGCHSADQQPAAAQADPLPMNDGALPLDVQDEDGEWDTDGVEDELQHGDGYVVIYPDEVFNEDACEALGQAIYADYNNYHMRLASRVFDKTGIRVSAQAVKIKLERPAIRLVASRDNTDN</sequence>
<keyword evidence="3" id="KW-1185">Reference proteome</keyword>
<dbReference type="Proteomes" id="UP001521116">
    <property type="component" value="Unassembled WGS sequence"/>
</dbReference>
<gene>
    <name evidence="2" type="ORF">SLS56_000013</name>
</gene>
<evidence type="ECO:0000256" key="1">
    <source>
        <dbReference type="SAM" id="MobiDB-lite"/>
    </source>
</evidence>
<dbReference type="EMBL" id="JAJVDC020000001">
    <property type="protein sequence ID" value="KAL1638205.1"/>
    <property type="molecule type" value="Genomic_DNA"/>
</dbReference>
<name>A0ABR3TFE7_9PEZI</name>
<protein>
    <recommendedName>
        <fullName evidence="4">Myb-like domain-containing protein</fullName>
    </recommendedName>
</protein>
<feature type="compositionally biased region" description="Basic and acidic residues" evidence="1">
    <location>
        <begin position="94"/>
        <end position="123"/>
    </location>
</feature>
<feature type="region of interest" description="Disordered" evidence="1">
    <location>
        <begin position="86"/>
        <end position="231"/>
    </location>
</feature>
<organism evidence="2 3">
    <name type="scientific">Neofusicoccum ribis</name>
    <dbReference type="NCBI Taxonomy" id="45134"/>
    <lineage>
        <taxon>Eukaryota</taxon>
        <taxon>Fungi</taxon>
        <taxon>Dikarya</taxon>
        <taxon>Ascomycota</taxon>
        <taxon>Pezizomycotina</taxon>
        <taxon>Dothideomycetes</taxon>
        <taxon>Dothideomycetes incertae sedis</taxon>
        <taxon>Botryosphaeriales</taxon>
        <taxon>Botryosphaeriaceae</taxon>
        <taxon>Neofusicoccum</taxon>
    </lineage>
</organism>
<feature type="compositionally biased region" description="Polar residues" evidence="1">
    <location>
        <begin position="124"/>
        <end position="135"/>
    </location>
</feature>
<feature type="compositionally biased region" description="Basic and acidic residues" evidence="1">
    <location>
        <begin position="136"/>
        <end position="153"/>
    </location>
</feature>